<dbReference type="RefSeq" id="WP_173128164.1">
    <property type="nucleotide sequence ID" value="NZ_JABMKX010000002.1"/>
</dbReference>
<evidence type="ECO:0000313" key="1">
    <source>
        <dbReference type="EMBL" id="NQX44488.1"/>
    </source>
</evidence>
<reference evidence="1 2" key="1">
    <citation type="submission" date="2020-05" db="EMBL/GenBank/DDBJ databases">
        <title>Paenibacillus glebae, sp. nov., Paenibacillus humi sp. nov., Paenibacillus pedi sp. nov., Paenibacillus terrestris sp. nov. and Paenibacillus terricola sp. nov., isolated from a forest top soil sample.</title>
        <authorList>
            <person name="Qi S."/>
            <person name="Carlier A."/>
            <person name="Cnockaert M."/>
            <person name="Vandamme P."/>
        </authorList>
    </citation>
    <scope>NUCLEOTIDE SEQUENCE [LARGE SCALE GENOMIC DNA]</scope>
    <source>
        <strain evidence="1 2">LMG 29502</strain>
    </source>
</reference>
<dbReference type="InterPro" id="IPR043148">
    <property type="entry name" value="TagF_C"/>
</dbReference>
<gene>
    <name evidence="1" type="ORF">HQN87_04015</name>
</gene>
<protein>
    <submittedName>
        <fullName evidence="1">CDP-glycerol glycerophosphotransferase family protein</fullName>
    </submittedName>
</protein>
<name>A0ABX2DIQ0_9BACL</name>
<dbReference type="Pfam" id="PF04464">
    <property type="entry name" value="Glyphos_transf"/>
    <property type="match status" value="1"/>
</dbReference>
<dbReference type="Gene3D" id="3.40.50.12580">
    <property type="match status" value="1"/>
</dbReference>
<dbReference type="SUPFAM" id="SSF53756">
    <property type="entry name" value="UDP-Glycosyltransferase/glycogen phosphorylase"/>
    <property type="match status" value="1"/>
</dbReference>
<accession>A0ABX2DIQ0</accession>
<organism evidence="1 2">
    <name type="scientific">Paenibacillus tritici</name>
    <dbReference type="NCBI Taxonomy" id="1873425"/>
    <lineage>
        <taxon>Bacteria</taxon>
        <taxon>Bacillati</taxon>
        <taxon>Bacillota</taxon>
        <taxon>Bacilli</taxon>
        <taxon>Bacillales</taxon>
        <taxon>Paenibacillaceae</taxon>
        <taxon>Paenibacillus</taxon>
    </lineage>
</organism>
<keyword evidence="2" id="KW-1185">Reference proteome</keyword>
<dbReference type="EMBL" id="JABMKX010000002">
    <property type="protein sequence ID" value="NQX44488.1"/>
    <property type="molecule type" value="Genomic_DNA"/>
</dbReference>
<evidence type="ECO:0000313" key="2">
    <source>
        <dbReference type="Proteomes" id="UP000711047"/>
    </source>
</evidence>
<dbReference type="Proteomes" id="UP000711047">
    <property type="component" value="Unassembled WGS sequence"/>
</dbReference>
<sequence length="474" mass="54742">MSIYLSNYWSLYSEFLNITKDLKYRNISIGLMTNFYQQINDELRSEMGSPDFGLKLNHSSIHEQNQIQPFFEMMVAPLYQPIKSNLEGKILINLDYIRMSEQTFSEHFNEDHAVILSRSRVSELFGIPNLCSLNYKKDTRQASDELMERAADLFAEYKGHPAFSNEFFTQTFIHRIPSITDTIEMVFNLYNEIPVAAVMVGTTEDVASRALAVVAGIRGIPSVCLQHGILMGEEAFIPVFSSHVGIYGQYEHDWYTRRGLEAERIVITGHPRYDDIFTAQQTSKDSFRETYQLDPHKVTLLIATGPTLDEYKIRTLLTQLATQEPFQLIIKPHPWELSKKLISLYTEFEEKYENVHVVTDRKADTRDLVMKSDAVVATLSTVALEGLLFNKPVFVYKFIQANREYDYYDALDPYIQKEPADLTRMVADYFSSNKEQSNYKAVKDKFLQHSYQVEHSGRGLAELMDRLIQGRPKL</sequence>
<comment type="caution">
    <text evidence="1">The sequence shown here is derived from an EMBL/GenBank/DDBJ whole genome shotgun (WGS) entry which is preliminary data.</text>
</comment>
<proteinExistence type="predicted"/>
<dbReference type="InterPro" id="IPR007554">
    <property type="entry name" value="Glycerophosphate_synth"/>
</dbReference>